<keyword evidence="2 3" id="KW-0539">Nucleus</keyword>
<dbReference type="InterPro" id="IPR010402">
    <property type="entry name" value="CCT_domain"/>
</dbReference>
<evidence type="ECO:0000256" key="3">
    <source>
        <dbReference type="PROSITE-ProRule" id="PRU00357"/>
    </source>
</evidence>
<dbReference type="GO" id="GO:0006355">
    <property type="term" value="P:regulation of DNA-templated transcription"/>
    <property type="evidence" value="ECO:0007669"/>
    <property type="project" value="TreeGrafter"/>
</dbReference>
<gene>
    <name evidence="5" type="ORF">TSPGSL018_2254</name>
</gene>
<dbReference type="InterPro" id="IPR052453">
    <property type="entry name" value="CONSTANS-like_ZF"/>
</dbReference>
<dbReference type="AlphaFoldDB" id="A0A061SME2"/>
<organism evidence="5">
    <name type="scientific">Tetraselmis sp. GSL018</name>
    <dbReference type="NCBI Taxonomy" id="582737"/>
    <lineage>
        <taxon>Eukaryota</taxon>
        <taxon>Viridiplantae</taxon>
        <taxon>Chlorophyta</taxon>
        <taxon>core chlorophytes</taxon>
        <taxon>Chlorodendrophyceae</taxon>
        <taxon>Chlorodendrales</taxon>
        <taxon>Chlorodendraceae</taxon>
        <taxon>Tetraselmis</taxon>
    </lineage>
</organism>
<accession>A0A061SME2</accession>
<protein>
    <recommendedName>
        <fullName evidence="4">CCT domain-containing protein</fullName>
    </recommendedName>
</protein>
<evidence type="ECO:0000256" key="1">
    <source>
        <dbReference type="ARBA" id="ARBA00004123"/>
    </source>
</evidence>
<dbReference type="GO" id="GO:0005634">
    <property type="term" value="C:nucleus"/>
    <property type="evidence" value="ECO:0007669"/>
    <property type="project" value="UniProtKB-SubCell"/>
</dbReference>
<name>A0A061SME2_9CHLO</name>
<proteinExistence type="predicted"/>
<sequence length="344" mass="38975">MTCLFPNTEVTSYLSSGEPTEVRTTATFTELPERTPQLRMFRKSKAVRGFESHFYQNINANIKLHDFHRSSNSFKHCLSAPYFLQEDFRNVTDNICPGNCLKDLSIIPQTCCPVELYEFNPPNDTSSQPVSFEYPAARGKQGFAGSENFCASEDTAESYKTFPASHILETCNIKYAGSNVCFQTNGLDDAMFGSTQQYSFSGLQDSSKHEIFDGLDTSHNCTNNPPSQSSGTMLALDTQSVLDIWQRLTSPKAGSGVQQSEACQRKKSFASFESNWQASEASQENCEVLGLKNCREAQLQRYRDKKQRRLRRNHVRYTLRKANADKRPRFRGRFLSKKSVDEAR</sequence>
<evidence type="ECO:0000259" key="4">
    <source>
        <dbReference type="PROSITE" id="PS51017"/>
    </source>
</evidence>
<reference evidence="5" key="1">
    <citation type="submission" date="2014-05" db="EMBL/GenBank/DDBJ databases">
        <title>The transcriptome of the halophilic microalga Tetraselmis sp. GSL018 isolated from the Great Salt Lake, Utah.</title>
        <authorList>
            <person name="Jinkerson R.E."/>
            <person name="D'Adamo S."/>
            <person name="Posewitz M.C."/>
        </authorList>
    </citation>
    <scope>NUCLEOTIDE SEQUENCE</scope>
    <source>
        <strain evidence="5">GSL018</strain>
    </source>
</reference>
<dbReference type="Pfam" id="PF06203">
    <property type="entry name" value="CCT"/>
    <property type="match status" value="1"/>
</dbReference>
<dbReference type="PROSITE" id="PS51017">
    <property type="entry name" value="CCT"/>
    <property type="match status" value="1"/>
</dbReference>
<feature type="domain" description="CCT" evidence="4">
    <location>
        <begin position="295"/>
        <end position="337"/>
    </location>
</feature>
<dbReference type="EMBL" id="GBEZ01001047">
    <property type="protein sequence ID" value="JAC83891.1"/>
    <property type="molecule type" value="Transcribed_RNA"/>
</dbReference>
<dbReference type="PANTHER" id="PTHR31874">
    <property type="entry name" value="CCT MOTIF FAMILY PROTEIN, EXPRESSED"/>
    <property type="match status" value="1"/>
</dbReference>
<comment type="subcellular location">
    <subcellularLocation>
        <location evidence="1 3">Nucleus</location>
    </subcellularLocation>
</comment>
<evidence type="ECO:0000256" key="2">
    <source>
        <dbReference type="ARBA" id="ARBA00023242"/>
    </source>
</evidence>
<evidence type="ECO:0000313" key="5">
    <source>
        <dbReference type="EMBL" id="JAC83891.1"/>
    </source>
</evidence>
<dbReference type="PANTHER" id="PTHR31874:SF1">
    <property type="entry name" value="ZINC FINGER PROTEIN CONSTANS-LIKE 6"/>
    <property type="match status" value="1"/>
</dbReference>